<comment type="subcellular location">
    <subcellularLocation>
        <location evidence="2">Cytoplasm</location>
    </subcellularLocation>
    <subcellularLocation>
        <location evidence="1">Nucleus</location>
    </subcellularLocation>
</comment>
<dbReference type="GO" id="GO:0005737">
    <property type="term" value="C:cytoplasm"/>
    <property type="evidence" value="ECO:0007669"/>
    <property type="project" value="UniProtKB-SubCell"/>
</dbReference>
<feature type="region of interest" description="Disordered" evidence="7">
    <location>
        <begin position="1"/>
        <end position="185"/>
    </location>
</feature>
<protein>
    <submittedName>
        <fullName evidence="8">Alb1-domain-containing protein</fullName>
    </submittedName>
</protein>
<dbReference type="GO" id="GO:0000055">
    <property type="term" value="P:ribosomal large subunit export from nucleus"/>
    <property type="evidence" value="ECO:0007669"/>
    <property type="project" value="TreeGrafter"/>
</dbReference>
<reference evidence="8" key="1">
    <citation type="submission" date="2023-06" db="EMBL/GenBank/DDBJ databases">
        <title>Genome-scale phylogeny and comparative genomics of the fungal order Sordariales.</title>
        <authorList>
            <consortium name="Lawrence Berkeley National Laboratory"/>
            <person name="Hensen N."/>
            <person name="Bonometti L."/>
            <person name="Westerberg I."/>
            <person name="Brannstrom I.O."/>
            <person name="Guillou S."/>
            <person name="Cros-Aarteil S."/>
            <person name="Calhoun S."/>
            <person name="Haridas S."/>
            <person name="Kuo A."/>
            <person name="Mondo S."/>
            <person name="Pangilinan J."/>
            <person name="Riley R."/>
            <person name="Labutti K."/>
            <person name="Andreopoulos B."/>
            <person name="Lipzen A."/>
            <person name="Chen C."/>
            <person name="Yanf M."/>
            <person name="Daum C."/>
            <person name="Ng V."/>
            <person name="Clum A."/>
            <person name="Steindorff A."/>
            <person name="Ohm R."/>
            <person name="Martin F."/>
            <person name="Silar P."/>
            <person name="Natvig D."/>
            <person name="Lalanne C."/>
            <person name="Gautier V."/>
            <person name="Ament-Velasquez S.L."/>
            <person name="Kruys A."/>
            <person name="Hutchinson M.I."/>
            <person name="Powell A.J."/>
            <person name="Barry K."/>
            <person name="Miller A.N."/>
            <person name="Grigoriev I.V."/>
            <person name="Debuchy R."/>
            <person name="Gladieux P."/>
            <person name="Thoren M.H."/>
            <person name="Johannesson H."/>
        </authorList>
    </citation>
    <scope>NUCLEOTIDE SEQUENCE</scope>
    <source>
        <strain evidence="8">8032-3</strain>
    </source>
</reference>
<dbReference type="RefSeq" id="XP_060282332.1">
    <property type="nucleotide sequence ID" value="XM_060430022.1"/>
</dbReference>
<evidence type="ECO:0000256" key="1">
    <source>
        <dbReference type="ARBA" id="ARBA00004123"/>
    </source>
</evidence>
<dbReference type="InterPro" id="IPR053278">
    <property type="entry name" value="Pre-60S_factor_ECM1"/>
</dbReference>
<feature type="compositionally biased region" description="Polar residues" evidence="7">
    <location>
        <begin position="159"/>
        <end position="169"/>
    </location>
</feature>
<feature type="compositionally biased region" description="Acidic residues" evidence="7">
    <location>
        <begin position="133"/>
        <end position="153"/>
    </location>
</feature>
<dbReference type="Pfam" id="PF09135">
    <property type="entry name" value="Alb1"/>
    <property type="match status" value="1"/>
</dbReference>
<evidence type="ECO:0000256" key="5">
    <source>
        <dbReference type="ARBA" id="ARBA00022517"/>
    </source>
</evidence>
<dbReference type="EMBL" id="MU839012">
    <property type="protein sequence ID" value="KAK1766119.1"/>
    <property type="molecule type" value="Genomic_DNA"/>
</dbReference>
<dbReference type="PANTHER" id="PTHR28280">
    <property type="entry name" value="SHUTTLING PRE-60S FACTOR ECM1"/>
    <property type="match status" value="1"/>
</dbReference>
<accession>A0AAJ0BX53</accession>
<evidence type="ECO:0000256" key="4">
    <source>
        <dbReference type="ARBA" id="ARBA00022490"/>
    </source>
</evidence>
<comment type="caution">
    <text evidence="8">The sequence shown here is derived from an EMBL/GenBank/DDBJ whole genome shotgun (WGS) entry which is preliminary data.</text>
</comment>
<evidence type="ECO:0000256" key="7">
    <source>
        <dbReference type="SAM" id="MobiDB-lite"/>
    </source>
</evidence>
<proteinExistence type="predicted"/>
<organism evidence="8 9">
    <name type="scientific">Phialemonium atrogriseum</name>
    <dbReference type="NCBI Taxonomy" id="1093897"/>
    <lineage>
        <taxon>Eukaryota</taxon>
        <taxon>Fungi</taxon>
        <taxon>Dikarya</taxon>
        <taxon>Ascomycota</taxon>
        <taxon>Pezizomycotina</taxon>
        <taxon>Sordariomycetes</taxon>
        <taxon>Sordariomycetidae</taxon>
        <taxon>Cephalothecales</taxon>
        <taxon>Cephalothecaceae</taxon>
        <taxon>Phialemonium</taxon>
    </lineage>
</organism>
<evidence type="ECO:0000256" key="6">
    <source>
        <dbReference type="ARBA" id="ARBA00023242"/>
    </source>
</evidence>
<dbReference type="InterPro" id="IPR022784">
    <property type="entry name" value="Ribosome_bgen_Alb1"/>
</dbReference>
<feature type="compositionally biased region" description="Basic and acidic residues" evidence="7">
    <location>
        <begin position="79"/>
        <end position="95"/>
    </location>
</feature>
<dbReference type="Proteomes" id="UP001244011">
    <property type="component" value="Unassembled WGS sequence"/>
</dbReference>
<sequence length="185" mass="19899">MAKGGISKGTPSLHSRAARRATSPGIDTDKSLKNLKPPAESINRRPAVLAAHHSGGITKKSKTGRKAVMSTKARRRHEKGLDRAEVVVDRTEKKLQKSKGQARVIKARSKPWDEVNKEIPPPDARDLAVGLQDGEDDDAGSYADTDEEMDVPDGEPAQKDTSLASQSTPLAPVPAPVLDDEDEIL</sequence>
<evidence type="ECO:0000256" key="2">
    <source>
        <dbReference type="ARBA" id="ARBA00004496"/>
    </source>
</evidence>
<keyword evidence="6" id="KW-0539">Nucleus</keyword>
<dbReference type="GO" id="GO:0030687">
    <property type="term" value="C:preribosome, large subunit precursor"/>
    <property type="evidence" value="ECO:0007669"/>
    <property type="project" value="TreeGrafter"/>
</dbReference>
<dbReference type="GeneID" id="85313209"/>
<keyword evidence="3" id="KW-0813">Transport</keyword>
<name>A0AAJ0BX53_9PEZI</name>
<keyword evidence="4" id="KW-0963">Cytoplasm</keyword>
<gene>
    <name evidence="8" type="ORF">QBC33DRAFT_560027</name>
</gene>
<evidence type="ECO:0000256" key="3">
    <source>
        <dbReference type="ARBA" id="ARBA00022448"/>
    </source>
</evidence>
<dbReference type="AlphaFoldDB" id="A0AAJ0BX53"/>
<evidence type="ECO:0000313" key="9">
    <source>
        <dbReference type="Proteomes" id="UP001244011"/>
    </source>
</evidence>
<dbReference type="GO" id="GO:0005730">
    <property type="term" value="C:nucleolus"/>
    <property type="evidence" value="ECO:0007669"/>
    <property type="project" value="TreeGrafter"/>
</dbReference>
<keyword evidence="9" id="KW-1185">Reference proteome</keyword>
<keyword evidence="5" id="KW-0690">Ribosome biogenesis</keyword>
<dbReference type="PANTHER" id="PTHR28280:SF1">
    <property type="entry name" value="SHUTTLING PRE-60S FACTOR ECM1"/>
    <property type="match status" value="1"/>
</dbReference>
<evidence type="ECO:0000313" key="8">
    <source>
        <dbReference type="EMBL" id="KAK1766119.1"/>
    </source>
</evidence>